<dbReference type="PANTHER" id="PTHR30399">
    <property type="entry name" value="UNCHARACTERIZED PROTEIN YGJP"/>
    <property type="match status" value="1"/>
</dbReference>
<dbReference type="Pfam" id="PF01863">
    <property type="entry name" value="YgjP-like"/>
    <property type="match status" value="1"/>
</dbReference>
<name>C4FJB8_9AQUI</name>
<dbReference type="PANTHER" id="PTHR30399:SF1">
    <property type="entry name" value="UTP PYROPHOSPHATASE"/>
    <property type="match status" value="1"/>
</dbReference>
<dbReference type="OrthoDB" id="9811177at2"/>
<dbReference type="GO" id="GO:0006508">
    <property type="term" value="P:proteolysis"/>
    <property type="evidence" value="ECO:0007669"/>
    <property type="project" value="UniProtKB-KW"/>
</dbReference>
<accession>C4FJB8</accession>
<reference evidence="2 3" key="1">
    <citation type="submission" date="2009-04" db="EMBL/GenBank/DDBJ databases">
        <authorList>
            <person name="Reysenbach A.-L."/>
            <person name="Heidelberg J.F."/>
            <person name="Nelson W.C."/>
        </authorList>
    </citation>
    <scope>NUCLEOTIDE SEQUENCE [LARGE SCALE GENOMIC DNA]</scope>
    <source>
        <strain evidence="2 3">SS-5</strain>
    </source>
</reference>
<keyword evidence="2" id="KW-0645">Protease</keyword>
<proteinExistence type="predicted"/>
<keyword evidence="3" id="KW-1185">Reference proteome</keyword>
<evidence type="ECO:0000259" key="1">
    <source>
        <dbReference type="Pfam" id="PF01863"/>
    </source>
</evidence>
<keyword evidence="2" id="KW-0482">Metalloprotease</keyword>
<dbReference type="GO" id="GO:0008237">
    <property type="term" value="F:metallopeptidase activity"/>
    <property type="evidence" value="ECO:0007669"/>
    <property type="project" value="UniProtKB-KW"/>
</dbReference>
<dbReference type="InterPro" id="IPR002725">
    <property type="entry name" value="YgjP-like_metallopeptidase"/>
</dbReference>
<feature type="domain" description="YgjP-like metallopeptidase" evidence="1">
    <location>
        <begin position="15"/>
        <end position="216"/>
    </location>
</feature>
<keyword evidence="2" id="KW-0378">Hydrolase</keyword>
<protein>
    <submittedName>
        <fullName evidence="2">Zinc metalloprotease</fullName>
    </submittedName>
</protein>
<dbReference type="EMBL" id="ABZS01000049">
    <property type="protein sequence ID" value="EEP60829.1"/>
    <property type="molecule type" value="Genomic_DNA"/>
</dbReference>
<dbReference type="Proteomes" id="UP000005540">
    <property type="component" value="Unassembled WGS sequence"/>
</dbReference>
<dbReference type="InterPro" id="IPR053136">
    <property type="entry name" value="UTP_pyrophosphatase-like"/>
</dbReference>
<comment type="caution">
    <text evidence="2">The sequence shown here is derived from an EMBL/GenBank/DDBJ whole genome shotgun (WGS) entry which is preliminary data.</text>
</comment>
<evidence type="ECO:0000313" key="2">
    <source>
        <dbReference type="EMBL" id="EEP60829.1"/>
    </source>
</evidence>
<sequence length="222" mass="26451">MKDIKIEKIIKSNRKTIAIKPTENGTIIVKAPKKATNKLIIEIIEQHKDKILKKLKELEKIKEINFKQFVAGEEFLYIGKAYKLYIVENLETPLKFQDGFYLSKDYKNQRREIFIDWYKKQAKIIIPNRVKYWAEKCGYSIKKVGITNANKQWGSCSAKGNLNFSWRLILAPLEVIDYVIVHKLSHLKELNHSKNFWNEFKKCMPEYKKHHDWLKNSFKLKF</sequence>
<dbReference type="CDD" id="cd07344">
    <property type="entry name" value="M48_yhfN_like"/>
    <property type="match status" value="1"/>
</dbReference>
<dbReference type="RefSeq" id="WP_007546400.1">
    <property type="nucleotide sequence ID" value="NZ_ABZS01000049.1"/>
</dbReference>
<organism evidence="2 3">
    <name type="scientific">Sulfurihydrogenibium yellowstonense SS-5</name>
    <dbReference type="NCBI Taxonomy" id="432331"/>
    <lineage>
        <taxon>Bacteria</taxon>
        <taxon>Pseudomonadati</taxon>
        <taxon>Aquificota</taxon>
        <taxon>Aquificia</taxon>
        <taxon>Aquificales</taxon>
        <taxon>Hydrogenothermaceae</taxon>
        <taxon>Sulfurihydrogenibium</taxon>
    </lineage>
</organism>
<dbReference type="Gene3D" id="3.30.2010.10">
    <property type="entry name" value="Metalloproteases ('zincins'), catalytic domain"/>
    <property type="match status" value="1"/>
</dbReference>
<dbReference type="AlphaFoldDB" id="C4FJB8"/>
<evidence type="ECO:0000313" key="3">
    <source>
        <dbReference type="Proteomes" id="UP000005540"/>
    </source>
</evidence>
<gene>
    <name evidence="2" type="ORF">SULYE_0660</name>
</gene>